<proteinExistence type="predicted"/>
<dbReference type="InterPro" id="IPR046838">
    <property type="entry name" value="BrxL_N"/>
</dbReference>
<name>X1I4G8_9ZZZZ</name>
<evidence type="ECO:0000259" key="1">
    <source>
        <dbReference type="Pfam" id="PF20442"/>
    </source>
</evidence>
<comment type="caution">
    <text evidence="2">The sequence shown here is derived from an EMBL/GenBank/DDBJ whole genome shotgun (WGS) entry which is preliminary data.</text>
</comment>
<protein>
    <recommendedName>
        <fullName evidence="1">BREX system Lon protease-like BrxL N-terminal domain-containing protein</fullName>
    </recommendedName>
</protein>
<evidence type="ECO:0000313" key="2">
    <source>
        <dbReference type="EMBL" id="GAH64205.1"/>
    </source>
</evidence>
<feature type="domain" description="BREX system Lon protease-like BrxL N-terminal" evidence="1">
    <location>
        <begin position="17"/>
        <end position="147"/>
    </location>
</feature>
<organism evidence="2">
    <name type="scientific">marine sediment metagenome</name>
    <dbReference type="NCBI Taxonomy" id="412755"/>
    <lineage>
        <taxon>unclassified sequences</taxon>
        <taxon>metagenomes</taxon>
        <taxon>ecological metagenomes</taxon>
    </lineage>
</organism>
<dbReference type="AlphaFoldDB" id="X1I4G8"/>
<reference evidence="2" key="1">
    <citation type="journal article" date="2014" name="Front. Microbiol.">
        <title>High frequency of phylogenetically diverse reductive dehalogenase-homologous genes in deep subseafloor sedimentary metagenomes.</title>
        <authorList>
            <person name="Kawai M."/>
            <person name="Futagami T."/>
            <person name="Toyoda A."/>
            <person name="Takaki Y."/>
            <person name="Nishi S."/>
            <person name="Hori S."/>
            <person name="Arai W."/>
            <person name="Tsubouchi T."/>
            <person name="Morono Y."/>
            <person name="Uchiyama I."/>
            <person name="Ito T."/>
            <person name="Fujiyama A."/>
            <person name="Inagaki F."/>
            <person name="Takami H."/>
        </authorList>
    </citation>
    <scope>NUCLEOTIDE SEQUENCE</scope>
    <source>
        <strain evidence="2">Expedition CK06-06</strain>
    </source>
</reference>
<accession>X1I4G8</accession>
<dbReference type="EMBL" id="BARU01027878">
    <property type="protein sequence ID" value="GAH64205.1"/>
    <property type="molecule type" value="Genomic_DNA"/>
</dbReference>
<sequence length="154" mass="17454">MKKLPELDSLNKKAKDSFPNKVVRKVYAATIPDLRKLPTYVSEFLISDYADENGVLPKDAIQRVTDLIKLKSHEKKDKEAIKSIAIELGSVEIIDHFEVFTDLRKGKYLTHISILDEIATVNRGLISPTRYQSLLKGGLYGKAKFQYVMRGDIS</sequence>
<gene>
    <name evidence="2" type="ORF">S03H2_44570</name>
</gene>
<dbReference type="Pfam" id="PF20442">
    <property type="entry name" value="BrxL_N"/>
    <property type="match status" value="1"/>
</dbReference>
<feature type="non-terminal residue" evidence="2">
    <location>
        <position position="154"/>
    </location>
</feature>